<feature type="transmembrane region" description="Helical" evidence="2">
    <location>
        <begin position="216"/>
        <end position="236"/>
    </location>
</feature>
<protein>
    <submittedName>
        <fullName evidence="3">Uncharacterized protein</fullName>
    </submittedName>
</protein>
<organism evidence="3 4">
    <name type="scientific">Natronolimnobius baerhuensis</name>
    <dbReference type="NCBI Taxonomy" id="253108"/>
    <lineage>
        <taxon>Archaea</taxon>
        <taxon>Methanobacteriati</taxon>
        <taxon>Methanobacteriota</taxon>
        <taxon>Stenosarchaea group</taxon>
        <taxon>Halobacteria</taxon>
        <taxon>Halobacteriales</taxon>
        <taxon>Natrialbaceae</taxon>
        <taxon>Natronolimnobius</taxon>
    </lineage>
</organism>
<evidence type="ECO:0000256" key="1">
    <source>
        <dbReference type="SAM" id="MobiDB-lite"/>
    </source>
</evidence>
<evidence type="ECO:0000256" key="2">
    <source>
        <dbReference type="SAM" id="Phobius"/>
    </source>
</evidence>
<keyword evidence="2" id="KW-0812">Transmembrane</keyword>
<evidence type="ECO:0000313" key="4">
    <source>
        <dbReference type="Proteomes" id="UP000196084"/>
    </source>
</evidence>
<dbReference type="Proteomes" id="UP000196084">
    <property type="component" value="Unassembled WGS sequence"/>
</dbReference>
<sequence length="268" mass="29128">MTDSTDRDDEIEIEIEQDRPTPSDDSSDSGAHFDSGAHTPGETSTEASTDSPSSRSHTGRQPLETPERRLEDELGRVDVSTTHDGFVEGHVVGFDSLDETTVRLEVALPHGGIVEFTLEKPIPWSEEFLLARIVDDVGYDATSISHLVDETVYVTRADLEDDPEVDWWTQPVLAAQSSLGDWFTVDDPGPQWRLVDPRERQTRDETRRFTAHTPELATLLIVLAPLVTALGVAYALTGGLVLSAPVIGATLAGIVLALLGASGFVIDE</sequence>
<feature type="region of interest" description="Disordered" evidence="1">
    <location>
        <begin position="1"/>
        <end position="72"/>
    </location>
</feature>
<feature type="compositionally biased region" description="Acidic residues" evidence="1">
    <location>
        <begin position="1"/>
        <end position="15"/>
    </location>
</feature>
<evidence type="ECO:0000313" key="3">
    <source>
        <dbReference type="EMBL" id="OVE83871.1"/>
    </source>
</evidence>
<feature type="compositionally biased region" description="Polar residues" evidence="1">
    <location>
        <begin position="41"/>
        <end position="56"/>
    </location>
</feature>
<comment type="caution">
    <text evidence="3">The sequence shown here is derived from an EMBL/GenBank/DDBJ whole genome shotgun (WGS) entry which is preliminary data.</text>
</comment>
<dbReference type="AlphaFoldDB" id="A0A202E6H0"/>
<keyword evidence="4" id="KW-1185">Reference proteome</keyword>
<reference evidence="3 4" key="1">
    <citation type="submission" date="2017-02" db="EMBL/GenBank/DDBJ databases">
        <title>Natronthermophilus aegyptiacus gen. nov.,sp. nov., an aerobic, extremely halophilic alkalithermophilic archaeon isolated from the athalassohaline Wadi An Natrun, Egypt.</title>
        <authorList>
            <person name="Zhao B."/>
        </authorList>
    </citation>
    <scope>NUCLEOTIDE SEQUENCE [LARGE SCALE GENOMIC DNA]</scope>
    <source>
        <strain evidence="3 4">CGMCC 1.3597</strain>
    </source>
</reference>
<dbReference type="EMBL" id="MWPH01000003">
    <property type="protein sequence ID" value="OVE83871.1"/>
    <property type="molecule type" value="Genomic_DNA"/>
</dbReference>
<keyword evidence="2" id="KW-0472">Membrane</keyword>
<dbReference type="OrthoDB" id="267584at2157"/>
<name>A0A202E6H0_9EURY</name>
<proteinExistence type="predicted"/>
<keyword evidence="2" id="KW-1133">Transmembrane helix</keyword>
<accession>A0A202E6H0</accession>
<gene>
    <name evidence="3" type="ORF">B2G88_15790</name>
</gene>
<feature type="transmembrane region" description="Helical" evidence="2">
    <location>
        <begin position="242"/>
        <end position="266"/>
    </location>
</feature>
<dbReference type="RefSeq" id="WP_087715290.1">
    <property type="nucleotide sequence ID" value="NZ_MWPH01000003.1"/>
</dbReference>